<dbReference type="Proteomes" id="UP001168575">
    <property type="component" value="Unassembled WGS sequence"/>
</dbReference>
<organism evidence="1 2">
    <name type="scientific">Phoenicibacter congonensis</name>
    <dbReference type="NCBI Taxonomy" id="1944646"/>
    <lineage>
        <taxon>Bacteria</taxon>
        <taxon>Bacillati</taxon>
        <taxon>Actinomycetota</taxon>
        <taxon>Coriobacteriia</taxon>
        <taxon>Eggerthellales</taxon>
        <taxon>Eggerthellaceae</taxon>
        <taxon>Phoenicibacter</taxon>
    </lineage>
</organism>
<comment type="caution">
    <text evidence="1">The sequence shown here is derived from an EMBL/GenBank/DDBJ whole genome shotgun (WGS) entry which is preliminary data.</text>
</comment>
<accession>A0AA43RKP4</accession>
<reference evidence="1" key="1">
    <citation type="submission" date="2023-07" db="EMBL/GenBank/DDBJ databases">
        <title>Between Cages and Wild: Unraveling the Impact of Captivity on Animal Microbiomes and Antimicrobial Resistance.</title>
        <authorList>
            <person name="Schmartz G.P."/>
            <person name="Rehner J."/>
            <person name="Schuff M.J."/>
            <person name="Becker S.L."/>
            <person name="Kravczyk M."/>
            <person name="Gurevich A."/>
            <person name="Francke R."/>
            <person name="Mueller R."/>
            <person name="Keller V."/>
            <person name="Keller A."/>
        </authorList>
    </citation>
    <scope>NUCLEOTIDE SEQUENCE</scope>
    <source>
        <strain evidence="1">S12M_St_49</strain>
    </source>
</reference>
<evidence type="ECO:0000313" key="2">
    <source>
        <dbReference type="Proteomes" id="UP001168575"/>
    </source>
</evidence>
<dbReference type="EMBL" id="JAUMVS010000136">
    <property type="protein sequence ID" value="MDO4842300.1"/>
    <property type="molecule type" value="Genomic_DNA"/>
</dbReference>
<protein>
    <submittedName>
        <fullName evidence="1">Uncharacterized protein</fullName>
    </submittedName>
</protein>
<proteinExistence type="predicted"/>
<sequence length="113" mass="13077">MTLKSLSTQFSDILFLPHIQMISIEDPDTYFKSVGYPDNYCSMYEAVLTATLDSGDVVALAEYEDYNTCEDIFECIAVWASLEDDTSVFILWHEDLADEIKKQKEKYGRNYFI</sequence>
<evidence type="ECO:0000313" key="1">
    <source>
        <dbReference type="EMBL" id="MDO4842300.1"/>
    </source>
</evidence>
<dbReference type="AlphaFoldDB" id="A0AA43RKP4"/>
<keyword evidence="2" id="KW-1185">Reference proteome</keyword>
<gene>
    <name evidence="1" type="ORF">Q3982_06455</name>
</gene>
<name>A0AA43RKP4_9ACTN</name>